<evidence type="ECO:0000313" key="2">
    <source>
        <dbReference type="EMBL" id="CBY22924.1"/>
    </source>
</evidence>
<dbReference type="Proteomes" id="UP000001307">
    <property type="component" value="Unassembled WGS sequence"/>
</dbReference>
<sequence length="1027" mass="114817">MGRIVVTLADLDRYVDELHAIANGDVWPFPLVSDELVDEHLQVAASRLRESEEQVERNRGTHHGYKSTATTEVPVLKGLDRNDVFESVIYRDDVITGQRVRRYDVGFIQDGLVASNLSTWRGKIMAEFFIEYVLRPTRTLLCDSPSAARVMELGYHVTVYNHAMGCLFFPALFDSHQTIMDECFSRLVDPTQDRSALVFFFTRLLDSCVQMLQVVRCVSTQDKFPRDQLETAHAYVEMKRSLSSLFPVGTQASMAVRALLSATPFFEVSSRALRGHHHYVAGYLMYMTAQFTDLHYDHFLASLPSESQRLLFGLRLMTSKAQPCLTHDNPLQFYSMLEYMRLLYLNSTDPVKHPLPERVAFEINEKSGENDGAAASAIKLPLTLSELETQANKARGEHRTRLREERKAAVAAFHSNQTVLPVVHLITRRADGLSCATLSPTPEVLQLSDVIAAINSSAPATEAETRKRNRSSVSSLQSVAPLSKILHWDGAPQRTRVMSTRSNRPESVAEGEEPASIVAGDDVFEPGEESAVFSPEAPHSTAPITPASLANTPAADTIPAHPVHAGTSTPATRTLPQRAARPTFFYDPSIAESSQAPVNQRLWIRRCTRPSELTLKNTNVSQGLIQSLRDIVAQCPTINHRLEGPQPDMEILRQSLEEFHSDQLCKLPVDLEALFQGLNLLDGESVAIFYSDTLPNLVYARKLRPNLLITALLYPSQMIRLMNGLLNVLPVNSSLILEPGQRFSDAFDQLICKAAYVFRMDPSFKGSSEVLNLILLRHHRCVSCTVDLRHLRAHLSMLSCEDTQCVLTKGCMRLGSSIVAGFNPPLVTAFTLSRRLKNSLTRSTLRTAYESKHSPGFHHMFTAPLEKTGATSLDANILFHGSSHDVSGPGIGIGPRLMVYSHPILPLAGQFLRIFWPEECKTPGTDRYLAYCDCVNQLMYICRQFELRVEFLDSCGDICVEMSSEIDARRVLQFHLYTYHLLAASMYMREFPDVLQRPQQVPSDVELPMDLCPAGQLTVLRNVMTEG</sequence>
<dbReference type="AlphaFoldDB" id="E4X0P0"/>
<feature type="region of interest" description="Disordered" evidence="1">
    <location>
        <begin position="490"/>
        <end position="517"/>
    </location>
</feature>
<feature type="region of interest" description="Disordered" evidence="1">
    <location>
        <begin position="529"/>
        <end position="578"/>
    </location>
</feature>
<gene>
    <name evidence="2" type="ORF">GSOID_T00014844001</name>
</gene>
<protein>
    <submittedName>
        <fullName evidence="2">Uncharacterized protein</fullName>
    </submittedName>
</protein>
<reference evidence="2 3" key="1">
    <citation type="journal article" date="2010" name="Science">
        <title>Plasticity of animal genome architecture unmasked by rapid evolution of a pelagic tunicate.</title>
        <authorList>
            <person name="Denoeud F."/>
            <person name="Henriet S."/>
            <person name="Mungpakdee S."/>
            <person name="Aury J.M."/>
            <person name="Da Silva C."/>
            <person name="Brinkmann H."/>
            <person name="Mikhaleva J."/>
            <person name="Olsen L.C."/>
            <person name="Jubin C."/>
            <person name="Canestro C."/>
            <person name="Bouquet J.M."/>
            <person name="Danks G."/>
            <person name="Poulain J."/>
            <person name="Campsteijn C."/>
            <person name="Adamski M."/>
            <person name="Cross I."/>
            <person name="Yadetie F."/>
            <person name="Muffato M."/>
            <person name="Louis A."/>
            <person name="Butcher S."/>
            <person name="Tsagkogeorga G."/>
            <person name="Konrad A."/>
            <person name="Singh S."/>
            <person name="Jensen M.F."/>
            <person name="Cong E.H."/>
            <person name="Eikeseth-Otteraa H."/>
            <person name="Noel B."/>
            <person name="Anthouard V."/>
            <person name="Porcel B.M."/>
            <person name="Kachouri-Lafond R."/>
            <person name="Nishino A."/>
            <person name="Ugolini M."/>
            <person name="Chourrout P."/>
            <person name="Nishida H."/>
            <person name="Aasland R."/>
            <person name="Huzurbazar S."/>
            <person name="Westhof E."/>
            <person name="Delsuc F."/>
            <person name="Lehrach H."/>
            <person name="Reinhardt R."/>
            <person name="Weissenbach J."/>
            <person name="Roy S.W."/>
            <person name="Artiguenave F."/>
            <person name="Postlethwait J.H."/>
            <person name="Manak J.R."/>
            <person name="Thompson E.M."/>
            <person name="Jaillon O."/>
            <person name="Du Pasquier L."/>
            <person name="Boudinot P."/>
            <person name="Liberles D.A."/>
            <person name="Volff J.N."/>
            <person name="Philippe H."/>
            <person name="Lenhard B."/>
            <person name="Roest Crollius H."/>
            <person name="Wincker P."/>
            <person name="Chourrout D."/>
        </authorList>
    </citation>
    <scope>NUCLEOTIDE SEQUENCE [LARGE SCALE GENOMIC DNA]</scope>
</reference>
<feature type="compositionally biased region" description="Polar residues" evidence="1">
    <location>
        <begin position="566"/>
        <end position="575"/>
    </location>
</feature>
<dbReference type="InParanoid" id="E4X0P0"/>
<dbReference type="EMBL" id="FN653020">
    <property type="protein sequence ID" value="CBY22924.1"/>
    <property type="molecule type" value="Genomic_DNA"/>
</dbReference>
<accession>E4X0P0</accession>
<evidence type="ECO:0000313" key="3">
    <source>
        <dbReference type="Proteomes" id="UP000001307"/>
    </source>
</evidence>
<organism evidence="2 3">
    <name type="scientific">Oikopleura dioica</name>
    <name type="common">Tunicate</name>
    <dbReference type="NCBI Taxonomy" id="34765"/>
    <lineage>
        <taxon>Eukaryota</taxon>
        <taxon>Metazoa</taxon>
        <taxon>Chordata</taxon>
        <taxon>Tunicata</taxon>
        <taxon>Appendicularia</taxon>
        <taxon>Copelata</taxon>
        <taxon>Oikopleuridae</taxon>
        <taxon>Oikopleura</taxon>
    </lineage>
</organism>
<proteinExistence type="predicted"/>
<evidence type="ECO:0000256" key="1">
    <source>
        <dbReference type="SAM" id="MobiDB-lite"/>
    </source>
</evidence>
<name>E4X0P0_OIKDI</name>
<keyword evidence="3" id="KW-1185">Reference proteome</keyword>